<name>A0A803QRQ4_CANSA</name>
<keyword evidence="3" id="KW-1185">Reference proteome</keyword>
<dbReference type="Gramene" id="evm.model.ctgX15.8">
    <property type="protein sequence ID" value="cds.evm.model.ctgX15.8"/>
    <property type="gene ID" value="evm.TU.ctgX15.8"/>
</dbReference>
<dbReference type="EnsemblPlants" id="evm.model.ctgX15.8">
    <property type="protein sequence ID" value="cds.evm.model.ctgX15.8"/>
    <property type="gene ID" value="evm.TU.ctgX15.8"/>
</dbReference>
<dbReference type="Proteomes" id="UP000596661">
    <property type="component" value="Unassembled WGS sequence"/>
</dbReference>
<feature type="region of interest" description="Disordered" evidence="1">
    <location>
        <begin position="48"/>
        <end position="87"/>
    </location>
</feature>
<proteinExistence type="predicted"/>
<accession>A0A803QRQ4</accession>
<feature type="compositionally biased region" description="Polar residues" evidence="1">
    <location>
        <begin position="63"/>
        <end position="78"/>
    </location>
</feature>
<feature type="region of interest" description="Disordered" evidence="1">
    <location>
        <begin position="1"/>
        <end position="26"/>
    </location>
</feature>
<dbReference type="AlphaFoldDB" id="A0A803QRQ4"/>
<organism evidence="2 3">
    <name type="scientific">Cannabis sativa</name>
    <name type="common">Hemp</name>
    <name type="synonym">Marijuana</name>
    <dbReference type="NCBI Taxonomy" id="3483"/>
    <lineage>
        <taxon>Eukaryota</taxon>
        <taxon>Viridiplantae</taxon>
        <taxon>Streptophyta</taxon>
        <taxon>Embryophyta</taxon>
        <taxon>Tracheophyta</taxon>
        <taxon>Spermatophyta</taxon>
        <taxon>Magnoliopsida</taxon>
        <taxon>eudicotyledons</taxon>
        <taxon>Gunneridae</taxon>
        <taxon>Pentapetalae</taxon>
        <taxon>rosids</taxon>
        <taxon>fabids</taxon>
        <taxon>Rosales</taxon>
        <taxon>Cannabaceae</taxon>
        <taxon>Cannabis</taxon>
    </lineage>
</organism>
<protein>
    <submittedName>
        <fullName evidence="2">Uncharacterized protein</fullName>
    </submittedName>
</protein>
<reference evidence="2" key="1">
    <citation type="submission" date="2021-03" db="UniProtKB">
        <authorList>
            <consortium name="EnsemblPlants"/>
        </authorList>
    </citation>
    <scope>IDENTIFICATION</scope>
</reference>
<evidence type="ECO:0000313" key="2">
    <source>
        <dbReference type="EnsemblPlants" id="cds.evm.model.ctgX15.8"/>
    </source>
</evidence>
<evidence type="ECO:0000313" key="3">
    <source>
        <dbReference type="Proteomes" id="UP000596661"/>
    </source>
</evidence>
<feature type="compositionally biased region" description="Polar residues" evidence="1">
    <location>
        <begin position="9"/>
        <end position="24"/>
    </location>
</feature>
<evidence type="ECO:0000256" key="1">
    <source>
        <dbReference type="SAM" id="MobiDB-lite"/>
    </source>
</evidence>
<sequence length="106" mass="11747">MDELFAMLDSTNNPDPTVANSPSVVVTPRGHKNEMLEKLEVVVIEEEEEPPMLDWKQEGVPSDSGSSKKTKLSRTPTESVEFRIPSETEAFPTIPSILLNPINPND</sequence>